<keyword evidence="3" id="KW-1185">Reference proteome</keyword>
<name>A0A1Y5TT84_9RHOB</name>
<dbReference type="EMBL" id="FWFQ01000045">
    <property type="protein sequence ID" value="SLN67731.1"/>
    <property type="molecule type" value="Genomic_DNA"/>
</dbReference>
<dbReference type="GO" id="GO:0005694">
    <property type="term" value="C:chromosome"/>
    <property type="evidence" value="ECO:0007669"/>
    <property type="project" value="TreeGrafter"/>
</dbReference>
<evidence type="ECO:0000259" key="1">
    <source>
        <dbReference type="SMART" id="SM00470"/>
    </source>
</evidence>
<dbReference type="InterPro" id="IPR050336">
    <property type="entry name" value="Chromosome_partition/occlusion"/>
</dbReference>
<reference evidence="2 3" key="1">
    <citation type="submission" date="2017-03" db="EMBL/GenBank/DDBJ databases">
        <authorList>
            <person name="Afonso C.L."/>
            <person name="Miller P.J."/>
            <person name="Scott M.A."/>
            <person name="Spackman E."/>
            <person name="Goraichik I."/>
            <person name="Dimitrov K.M."/>
            <person name="Suarez D.L."/>
            <person name="Swayne D.E."/>
        </authorList>
    </citation>
    <scope>NUCLEOTIDE SEQUENCE [LARGE SCALE GENOMIC DNA]</scope>
    <source>
        <strain evidence="2 3">CECT 7680</strain>
    </source>
</reference>
<dbReference type="AlphaFoldDB" id="A0A1Y5TT84"/>
<dbReference type="Gene3D" id="3.90.1530.30">
    <property type="match status" value="1"/>
</dbReference>
<dbReference type="Pfam" id="PF02195">
    <property type="entry name" value="ParB_N"/>
    <property type="match status" value="1"/>
</dbReference>
<feature type="domain" description="ParB-like N-terminal" evidence="1">
    <location>
        <begin position="60"/>
        <end position="160"/>
    </location>
</feature>
<dbReference type="RefSeq" id="WP_085870045.1">
    <property type="nucleotide sequence ID" value="NZ_FWFQ01000045.1"/>
</dbReference>
<dbReference type="Proteomes" id="UP000193409">
    <property type="component" value="Unassembled WGS sequence"/>
</dbReference>
<dbReference type="SUPFAM" id="SSF110849">
    <property type="entry name" value="ParB/Sulfiredoxin"/>
    <property type="match status" value="1"/>
</dbReference>
<sequence length="325" mass="35527">MAKRKRLTPAVFLEEGEAVSSRPVAGPPIARVSGEAALAGALDEVAGELRAAREEGRLILKLPLAAIRRDHLVRDRIPSDDEEMQALIASIRARGQQVPIEVSEIEGGQGAYGLISGWRRLEALSRLAEEDAERFGSVLALVKAPADAPEAYLAMIEENEIRVGLSFYERARIVMRSVQERVYPSQREALLGLFPTASPAKRSKIKSFIPLVEGLDSALRFPTRISERLGLELAKRMAEDPAFAARLSERLQREAPADGDAEMALLTKAATQAVPRGAKPAAEKPQELVPGVRLSRKGKGIALEGKRVDAAFEKKLSRWIRDEFG</sequence>
<dbReference type="PANTHER" id="PTHR33375:SF1">
    <property type="entry name" value="CHROMOSOME-PARTITIONING PROTEIN PARB-RELATED"/>
    <property type="match status" value="1"/>
</dbReference>
<organism evidence="2 3">
    <name type="scientific">Pseudoruegeria aquimaris</name>
    <dbReference type="NCBI Taxonomy" id="393663"/>
    <lineage>
        <taxon>Bacteria</taxon>
        <taxon>Pseudomonadati</taxon>
        <taxon>Pseudomonadota</taxon>
        <taxon>Alphaproteobacteria</taxon>
        <taxon>Rhodobacterales</taxon>
        <taxon>Roseobacteraceae</taxon>
        <taxon>Pseudoruegeria</taxon>
    </lineage>
</organism>
<dbReference type="InterPro" id="IPR003115">
    <property type="entry name" value="ParB_N"/>
</dbReference>
<dbReference type="InterPro" id="IPR037972">
    <property type="entry name" value="RepB_N"/>
</dbReference>
<dbReference type="OrthoDB" id="7812516at2"/>
<gene>
    <name evidence="2" type="ORF">PSA7680_03580</name>
</gene>
<evidence type="ECO:0000313" key="3">
    <source>
        <dbReference type="Proteomes" id="UP000193409"/>
    </source>
</evidence>
<accession>A0A1Y5TT84</accession>
<dbReference type="InterPro" id="IPR036086">
    <property type="entry name" value="ParB/Sulfiredoxin_sf"/>
</dbReference>
<dbReference type="SMART" id="SM00470">
    <property type="entry name" value="ParB"/>
    <property type="match status" value="1"/>
</dbReference>
<evidence type="ECO:0000313" key="2">
    <source>
        <dbReference type="EMBL" id="SLN67731.1"/>
    </source>
</evidence>
<dbReference type="GO" id="GO:0007059">
    <property type="term" value="P:chromosome segregation"/>
    <property type="evidence" value="ECO:0007669"/>
    <property type="project" value="TreeGrafter"/>
</dbReference>
<protein>
    <submittedName>
        <fullName evidence="2">ParB-like nuclease domain protein</fullName>
    </submittedName>
</protein>
<dbReference type="PANTHER" id="PTHR33375">
    <property type="entry name" value="CHROMOSOME-PARTITIONING PROTEIN PARB-RELATED"/>
    <property type="match status" value="1"/>
</dbReference>
<proteinExistence type="predicted"/>
<dbReference type="CDD" id="cd16405">
    <property type="entry name" value="RepB_like_N"/>
    <property type="match status" value="1"/>
</dbReference>